<evidence type="ECO:0000256" key="1">
    <source>
        <dbReference type="SAM" id="MobiDB-lite"/>
    </source>
</evidence>
<organism evidence="2 3">
    <name type="scientific">Saitoella complicata (strain BCRC 22490 / CBS 7301 / JCM 7358 / NBRC 10748 / NRRL Y-17804)</name>
    <dbReference type="NCBI Taxonomy" id="698492"/>
    <lineage>
        <taxon>Eukaryota</taxon>
        <taxon>Fungi</taxon>
        <taxon>Dikarya</taxon>
        <taxon>Ascomycota</taxon>
        <taxon>Taphrinomycotina</taxon>
        <taxon>Taphrinomycotina incertae sedis</taxon>
        <taxon>Saitoella</taxon>
    </lineage>
</organism>
<feature type="region of interest" description="Disordered" evidence="1">
    <location>
        <begin position="78"/>
        <end position="97"/>
    </location>
</feature>
<dbReference type="EMBL" id="BACD03000036">
    <property type="protein sequence ID" value="GAO50749.1"/>
    <property type="molecule type" value="Genomic_DNA"/>
</dbReference>
<gene>
    <name evidence="2" type="ORF">G7K_4870-t1</name>
</gene>
<evidence type="ECO:0000313" key="2">
    <source>
        <dbReference type="EMBL" id="GAO50749.1"/>
    </source>
</evidence>
<accession>A0A0E9NLM7</accession>
<dbReference type="AlphaFoldDB" id="A0A0E9NLM7"/>
<keyword evidence="3" id="KW-1185">Reference proteome</keyword>
<reference evidence="2 3" key="3">
    <citation type="journal article" date="2015" name="Genome Announc.">
        <title>Draft Genome Sequence of the Archiascomycetous Yeast Saitoella complicata.</title>
        <authorList>
            <person name="Yamauchi K."/>
            <person name="Kondo S."/>
            <person name="Hamamoto M."/>
            <person name="Takahashi Y."/>
            <person name="Ogura Y."/>
            <person name="Hayashi T."/>
            <person name="Nishida H."/>
        </authorList>
    </citation>
    <scope>NUCLEOTIDE SEQUENCE [LARGE SCALE GENOMIC DNA]</scope>
    <source>
        <strain evidence="2 3">NRRL Y-17804</strain>
    </source>
</reference>
<evidence type="ECO:0000313" key="3">
    <source>
        <dbReference type="Proteomes" id="UP000033140"/>
    </source>
</evidence>
<reference evidence="2 3" key="2">
    <citation type="journal article" date="2014" name="J. Gen. Appl. Microbiol.">
        <title>The early diverging ascomycetous budding yeast Saitoella complicata has three histone deacetylases belonging to the Clr6, Hos2, and Rpd3 lineages.</title>
        <authorList>
            <person name="Nishida H."/>
            <person name="Matsumoto T."/>
            <person name="Kondo S."/>
            <person name="Hamamoto M."/>
            <person name="Yoshikawa H."/>
        </authorList>
    </citation>
    <scope>NUCLEOTIDE SEQUENCE [LARGE SCALE GENOMIC DNA]</scope>
    <source>
        <strain evidence="2 3">NRRL Y-17804</strain>
    </source>
</reference>
<protein>
    <submittedName>
        <fullName evidence="2">Uncharacterized protein</fullName>
    </submittedName>
</protein>
<reference evidence="2 3" key="1">
    <citation type="journal article" date="2011" name="J. Gen. Appl. Microbiol.">
        <title>Draft genome sequencing of the enigmatic yeast Saitoella complicata.</title>
        <authorList>
            <person name="Nishida H."/>
            <person name="Hamamoto M."/>
            <person name="Sugiyama J."/>
        </authorList>
    </citation>
    <scope>NUCLEOTIDE SEQUENCE [LARGE SCALE GENOMIC DNA]</scope>
    <source>
        <strain evidence="2 3">NRRL Y-17804</strain>
    </source>
</reference>
<dbReference type="Proteomes" id="UP000033140">
    <property type="component" value="Unassembled WGS sequence"/>
</dbReference>
<proteinExistence type="predicted"/>
<comment type="caution">
    <text evidence="2">The sequence shown here is derived from an EMBL/GenBank/DDBJ whole genome shotgun (WGS) entry which is preliminary data.</text>
</comment>
<sequence length="513" mass="56491">MLAEEPRAGRSVSEHAILQRQKGKRPVSVDWQAEEVLVGSQEVNVVRGAASLAVLPRACDVKDLRTLEVRSSEIVRDDKKDHSMAARTPSMTQEEAREAAQSSNINWYFSFHSSSGDSELAIAQKIGFTATLSRERREFYHAVQGSNPLAKATQALQKYVKLTIPPLGQMGAICPEAKGAMEPSEAYEKAVGQGARRLLFDMLYKQGDITDPHCRPPLVNLFHAFYVRHDFKSGYTTSWGSPDTIDKLLLCTMVIRADYGGGEAQDVEGSLAFPVLAHLESSGAAWAKYGLYTPQPKSNRTGPINTSSDTSHNYADTSPDHQFLAILGVFPEPLVERLKTHAAREGYVKHIWAEPYDPPIVGYGGPVYMPLGYYGGFGYPYGYGMGFGAPLLGFGLGAGMGMGLGGDESLQSLRSMIGLERLSGHFFFQGKHPVHQRTVIAETRAPTRAGPVPLQPQKHGEFVRAVNPIQLHFRVNEQHPPPIHLLFNTVVVGWIKAISDYSDSFLEAYRSRF</sequence>
<name>A0A0E9NLM7_SAICN</name>